<protein>
    <recommendedName>
        <fullName evidence="1">Histone deacetylase domain-containing protein</fullName>
    </recommendedName>
</protein>
<reference evidence="2 3" key="1">
    <citation type="journal article" date="2016" name="Sci. Rep.">
        <title>Metabolic traits of an uncultured archaeal lineage -MSBL1- from brine pools of the Red Sea.</title>
        <authorList>
            <person name="Mwirichia R."/>
            <person name="Alam I."/>
            <person name="Rashid M."/>
            <person name="Vinu M."/>
            <person name="Ba-Alawi W."/>
            <person name="Anthony Kamau A."/>
            <person name="Kamanda Ngugi D."/>
            <person name="Goker M."/>
            <person name="Klenk H.P."/>
            <person name="Bajic V."/>
            <person name="Stingl U."/>
        </authorList>
    </citation>
    <scope>NUCLEOTIDE SEQUENCE [LARGE SCALE GENOMIC DNA]</scope>
    <source>
        <strain evidence="2">SCGC-AAA259D14</strain>
    </source>
</reference>
<dbReference type="EMBL" id="LHXL01000024">
    <property type="protein sequence ID" value="KXA89750.1"/>
    <property type="molecule type" value="Genomic_DNA"/>
</dbReference>
<dbReference type="Proteomes" id="UP000070589">
    <property type="component" value="Unassembled WGS sequence"/>
</dbReference>
<dbReference type="PANTHER" id="PTHR10625:SF10">
    <property type="entry name" value="HISTONE DEACETYLASE HDAC1"/>
    <property type="match status" value="1"/>
</dbReference>
<keyword evidence="3" id="KW-1185">Reference proteome</keyword>
<dbReference type="GO" id="GO:0004407">
    <property type="term" value="F:histone deacetylase activity"/>
    <property type="evidence" value="ECO:0007669"/>
    <property type="project" value="TreeGrafter"/>
</dbReference>
<gene>
    <name evidence="2" type="ORF">AKJ62_02415</name>
</gene>
<feature type="domain" description="Histone deacetylase" evidence="1">
    <location>
        <begin position="65"/>
        <end position="273"/>
    </location>
</feature>
<evidence type="ECO:0000313" key="2">
    <source>
        <dbReference type="EMBL" id="KXA89750.1"/>
    </source>
</evidence>
<dbReference type="Gene3D" id="3.40.800.20">
    <property type="entry name" value="Histone deacetylase domain"/>
    <property type="match status" value="1"/>
</dbReference>
<organism evidence="2 3">
    <name type="scientific">candidate division MSBL1 archaeon SCGC-AAA259D14</name>
    <dbReference type="NCBI Taxonomy" id="1698261"/>
    <lineage>
        <taxon>Archaea</taxon>
        <taxon>Methanobacteriati</taxon>
        <taxon>Methanobacteriota</taxon>
        <taxon>candidate division MSBL1</taxon>
    </lineage>
</organism>
<dbReference type="PRINTS" id="PR01270">
    <property type="entry name" value="HDASUPER"/>
</dbReference>
<dbReference type="Pfam" id="PF00850">
    <property type="entry name" value="Hist_deacetyl"/>
    <property type="match status" value="1"/>
</dbReference>
<dbReference type="InterPro" id="IPR000286">
    <property type="entry name" value="HDACs"/>
</dbReference>
<dbReference type="InterPro" id="IPR037138">
    <property type="entry name" value="His_deacetylse_dom_sf"/>
</dbReference>
<dbReference type="InterPro" id="IPR023696">
    <property type="entry name" value="Ureohydrolase_dom_sf"/>
</dbReference>
<comment type="caution">
    <text evidence="2">The sequence shown here is derived from an EMBL/GenBank/DDBJ whole genome shotgun (WGS) entry which is preliminary data.</text>
</comment>
<dbReference type="SUPFAM" id="SSF52768">
    <property type="entry name" value="Arginase/deacetylase"/>
    <property type="match status" value="1"/>
</dbReference>
<evidence type="ECO:0000313" key="3">
    <source>
        <dbReference type="Proteomes" id="UP000070589"/>
    </source>
</evidence>
<dbReference type="InterPro" id="IPR023801">
    <property type="entry name" value="His_deacetylse_dom"/>
</dbReference>
<accession>A0A133U6D4</accession>
<evidence type="ECO:0000259" key="1">
    <source>
        <dbReference type="Pfam" id="PF00850"/>
    </source>
</evidence>
<dbReference type="GO" id="GO:0040029">
    <property type="term" value="P:epigenetic regulation of gene expression"/>
    <property type="evidence" value="ECO:0007669"/>
    <property type="project" value="TreeGrafter"/>
</dbReference>
<proteinExistence type="predicted"/>
<dbReference type="AlphaFoldDB" id="A0A133U6D4"/>
<dbReference type="PANTHER" id="PTHR10625">
    <property type="entry name" value="HISTONE DEACETYLASE HDAC1-RELATED"/>
    <property type="match status" value="1"/>
</dbReference>
<sequence length="276" mass="31083">MTTGIYFHEILAEESWPIIGNRYSNFSKILKDLEDELENAILLSPQKPSEDLLLKTHSKKYFKQLKSASYFNGATLTVGACVEASLRVWNMDLTNAVVFLAAAGHHAHPNSGWGGTYLSCIGPVLNILRASGLSRLAYIDTDSHHGDGAREILQDDHDALHVCFCSSDRRDEKANVCVDVGRRTDDEGYLEKVENELPLIERFDPEIVIHFFGHDTHRDDYGDRGLSTDFFPRLARRMRDFADDVCNGRYVVIDGGGANSRVGRVIWPEIIRELSR</sequence>
<name>A0A133U6D4_9EURY</name>